<sequence>MDRKKVVEWWVDRLLINYPVKPVFEVVSFLQEAAEKIVDRALSLYEGKSVDLSDAVDDIMRFLATDRNFGPGDSIRLFCELRDFMADELNLKAEDRLKFGRKFEEILFTAFDAYMACREKIFELRLKEKEADLEMMRKIMDYASRSLSSQD</sequence>
<dbReference type="Proteomes" id="UP000028501">
    <property type="component" value="Chromosome"/>
</dbReference>
<accession>A0A075WCR6</accession>
<gene>
    <name evidence="1" type="ORF">AFULGI_00010010</name>
</gene>
<protein>
    <recommendedName>
        <fullName evidence="3">RsbT co-antagonist protein RsbRD N-terminal domain-containing protein</fullName>
    </recommendedName>
</protein>
<organism evidence="1 2">
    <name type="scientific">Archaeoglobus fulgidus DSM 8774</name>
    <dbReference type="NCBI Taxonomy" id="1344584"/>
    <lineage>
        <taxon>Archaea</taxon>
        <taxon>Methanobacteriati</taxon>
        <taxon>Methanobacteriota</taxon>
        <taxon>Archaeoglobi</taxon>
        <taxon>Archaeoglobales</taxon>
        <taxon>Archaeoglobaceae</taxon>
        <taxon>Archaeoglobus</taxon>
    </lineage>
</organism>
<evidence type="ECO:0000313" key="2">
    <source>
        <dbReference type="Proteomes" id="UP000028501"/>
    </source>
</evidence>
<evidence type="ECO:0008006" key="3">
    <source>
        <dbReference type="Google" id="ProtNLM"/>
    </source>
</evidence>
<dbReference type="KEGG" id="afg:AFULGI_00010010"/>
<dbReference type="HOGENOM" id="CLU_129910_0_0_2"/>
<dbReference type="RefSeq" id="WP_010878415.1">
    <property type="nucleotide sequence ID" value="NZ_CP006577.1"/>
</dbReference>
<name>A0A075WCR6_ARCFL</name>
<dbReference type="EMBL" id="CP006577">
    <property type="protein sequence ID" value="AIG97786.1"/>
    <property type="molecule type" value="Genomic_DNA"/>
</dbReference>
<dbReference type="SMR" id="A0A075WCR6"/>
<evidence type="ECO:0000313" key="1">
    <source>
        <dbReference type="EMBL" id="AIG97786.1"/>
    </source>
</evidence>
<proteinExistence type="predicted"/>
<reference evidence="1 2" key="1">
    <citation type="submission" date="2013-07" db="EMBL/GenBank/DDBJ databases">
        <title>Genome of Archaeoglobus fulgidus.</title>
        <authorList>
            <person name="Fiebig A."/>
            <person name="Birkeland N.-K."/>
        </authorList>
    </citation>
    <scope>NUCLEOTIDE SEQUENCE [LARGE SCALE GENOMIC DNA]</scope>
    <source>
        <strain evidence="1 2">DSM 8774</strain>
    </source>
</reference>
<dbReference type="GeneID" id="24794513"/>
<dbReference type="AlphaFoldDB" id="A0A075WCR6"/>